<organism evidence="2 3">
    <name type="scientific">Elysia crispata</name>
    <name type="common">lettuce slug</name>
    <dbReference type="NCBI Taxonomy" id="231223"/>
    <lineage>
        <taxon>Eukaryota</taxon>
        <taxon>Metazoa</taxon>
        <taxon>Spiralia</taxon>
        <taxon>Lophotrochozoa</taxon>
        <taxon>Mollusca</taxon>
        <taxon>Gastropoda</taxon>
        <taxon>Heterobranchia</taxon>
        <taxon>Euthyneura</taxon>
        <taxon>Panpulmonata</taxon>
        <taxon>Sacoglossa</taxon>
        <taxon>Placobranchoidea</taxon>
        <taxon>Plakobranchidae</taxon>
        <taxon>Elysia</taxon>
    </lineage>
</organism>
<proteinExistence type="predicted"/>
<gene>
    <name evidence="2" type="ORF">RRG08_000887</name>
</gene>
<keyword evidence="3" id="KW-1185">Reference proteome</keyword>
<sequence length="186" mass="20809">MSLPELWQSHSRPSNGFTGKMITQQTIKLRSEMYYRFALICNLHNISADGTESVHQRYENVKRSLYKFDLSRKVNLEVTQPRHPNAPSPGSAGSRDNLIDTASPISPPYRGRDNPVFTFDSDSLFSRAPSRVSEISPATDIPFRGLPPTRRGSYFPFLPQENKNSLAVPSSLPGVVAGKYTHDRGD</sequence>
<dbReference type="EMBL" id="JAWDGP010006002">
    <property type="protein sequence ID" value="KAK3748655.1"/>
    <property type="molecule type" value="Genomic_DNA"/>
</dbReference>
<evidence type="ECO:0000313" key="3">
    <source>
        <dbReference type="Proteomes" id="UP001283361"/>
    </source>
</evidence>
<comment type="caution">
    <text evidence="2">The sequence shown here is derived from an EMBL/GenBank/DDBJ whole genome shotgun (WGS) entry which is preliminary data.</text>
</comment>
<feature type="region of interest" description="Disordered" evidence="1">
    <location>
        <begin position="79"/>
        <end position="113"/>
    </location>
</feature>
<accession>A0AAE0YKP1</accession>
<evidence type="ECO:0000313" key="2">
    <source>
        <dbReference type="EMBL" id="KAK3748655.1"/>
    </source>
</evidence>
<dbReference type="AlphaFoldDB" id="A0AAE0YKP1"/>
<evidence type="ECO:0000256" key="1">
    <source>
        <dbReference type="SAM" id="MobiDB-lite"/>
    </source>
</evidence>
<protein>
    <submittedName>
        <fullName evidence="2">Uncharacterized protein</fullName>
    </submittedName>
</protein>
<reference evidence="2" key="1">
    <citation type="journal article" date="2023" name="G3 (Bethesda)">
        <title>A reference genome for the long-term kleptoplast-retaining sea slug Elysia crispata morphotype clarki.</title>
        <authorList>
            <person name="Eastman K.E."/>
            <person name="Pendleton A.L."/>
            <person name="Shaikh M.A."/>
            <person name="Suttiyut T."/>
            <person name="Ogas R."/>
            <person name="Tomko P."/>
            <person name="Gavelis G."/>
            <person name="Widhalm J.R."/>
            <person name="Wisecaver J.H."/>
        </authorList>
    </citation>
    <scope>NUCLEOTIDE SEQUENCE</scope>
    <source>
        <strain evidence="2">ECLA1</strain>
    </source>
</reference>
<name>A0AAE0YKP1_9GAST</name>
<dbReference type="Proteomes" id="UP001283361">
    <property type="component" value="Unassembled WGS sequence"/>
</dbReference>